<dbReference type="KEGG" id="ngg:RG540_CH08230"/>
<keyword evidence="4" id="KW-1185">Reference proteome</keyword>
<feature type="region of interest" description="Disordered" evidence="1">
    <location>
        <begin position="255"/>
        <end position="276"/>
    </location>
</feature>
<evidence type="ECO:0000256" key="1">
    <source>
        <dbReference type="SAM" id="MobiDB-lite"/>
    </source>
</evidence>
<evidence type="ECO:0000259" key="2">
    <source>
        <dbReference type="Pfam" id="PF20057"/>
    </source>
</evidence>
<feature type="compositionally biased region" description="Basic and acidic residues" evidence="1">
    <location>
        <begin position="267"/>
        <end position="276"/>
    </location>
</feature>
<dbReference type="AlphaFoldDB" id="A0A068SLA5"/>
<organism evidence="3 4">
    <name type="scientific">Neorhizobium galegae bv. orientalis str. HAMBI 540</name>
    <dbReference type="NCBI Taxonomy" id="1028800"/>
    <lineage>
        <taxon>Bacteria</taxon>
        <taxon>Pseudomonadati</taxon>
        <taxon>Pseudomonadota</taxon>
        <taxon>Alphaproteobacteria</taxon>
        <taxon>Hyphomicrobiales</taxon>
        <taxon>Rhizobiaceae</taxon>
        <taxon>Rhizobium/Agrobacterium group</taxon>
        <taxon>Neorhizobium</taxon>
    </lineage>
</organism>
<dbReference type="Proteomes" id="UP000028181">
    <property type="component" value="Chromosome I"/>
</dbReference>
<gene>
    <name evidence="3" type="ORF">RG540_CH08230</name>
</gene>
<dbReference type="PATRIC" id="fig|1028800.3.peg.832"/>
<dbReference type="EMBL" id="HG938353">
    <property type="protein sequence ID" value="CDN47012.1"/>
    <property type="molecule type" value="Genomic_DNA"/>
</dbReference>
<dbReference type="eggNOG" id="COG0583">
    <property type="taxonomic scope" value="Bacteria"/>
</dbReference>
<proteinExistence type="predicted"/>
<accession>A0A068SLA5</accession>
<dbReference type="RefSeq" id="WP_080724880.1">
    <property type="nucleotide sequence ID" value="NZ_HG938353.1"/>
</dbReference>
<dbReference type="InterPro" id="IPR045599">
    <property type="entry name" value="DUF6456"/>
</dbReference>
<name>A0A068SLA5_NEOGA</name>
<dbReference type="GeneID" id="24257256"/>
<reference evidence="4" key="1">
    <citation type="journal article" date="2014" name="BMC Genomics">
        <title>Genome sequencing of two Neorhizobium galegae strains reveals a noeT gene responsible for the unusual acetylation of the nodulation factors.</title>
        <authorList>
            <person name="Osterman J."/>
            <person name="Marsh J."/>
            <person name="Laine P.K."/>
            <person name="Zeng Z."/>
            <person name="Alatalo E."/>
            <person name="Sullivan J.T."/>
            <person name="Young J.P."/>
            <person name="Thomas-Oates J."/>
            <person name="Paulin L."/>
            <person name="Lindstrom K."/>
        </authorList>
    </citation>
    <scope>NUCLEOTIDE SEQUENCE [LARGE SCALE GENOMIC DNA]</scope>
    <source>
        <strain evidence="4">HAMBI 540</strain>
    </source>
</reference>
<feature type="domain" description="DUF6456" evidence="2">
    <location>
        <begin position="118"/>
        <end position="254"/>
    </location>
</feature>
<dbReference type="HOGENOM" id="CLU_070806_0_1_5"/>
<dbReference type="Pfam" id="PF20057">
    <property type="entry name" value="DUF6456"/>
    <property type="match status" value="1"/>
</dbReference>
<evidence type="ECO:0000313" key="3">
    <source>
        <dbReference type="EMBL" id="CDN47012.1"/>
    </source>
</evidence>
<protein>
    <submittedName>
        <fullName evidence="3">ATPase involved in DNA replication initiation</fullName>
    </submittedName>
</protein>
<sequence>MTEAIGKSMTGKADIPDLKRHLLRLIRQLARGECAIETGEGAEVRLTGAEERLYPQAVIARARSLGLVQLSEGGRIAASVEASSFLRRALVTGEEAFVEQHGEIVVTSAEIDGARQPVRRNLAESPLGTIARMKDRDGKPFLPAEALEAGERLLVDFTRGQLQPRVTASWEPRLATRAKGSAGGQADIADSAMAARNRFSRAVDAMGPELSGVAMDVCCFAKGLETVERERQWPARSAKLMLRTALLALARHYAPPAPPKRRQSHHWGAEDFRPAL</sequence>
<evidence type="ECO:0000313" key="4">
    <source>
        <dbReference type="Proteomes" id="UP000028181"/>
    </source>
</evidence>